<dbReference type="PROSITE" id="PS51257">
    <property type="entry name" value="PROKAR_LIPOPROTEIN"/>
    <property type="match status" value="1"/>
</dbReference>
<evidence type="ECO:0000313" key="2">
    <source>
        <dbReference type="EMBL" id="SFS21294.1"/>
    </source>
</evidence>
<evidence type="ECO:0000256" key="1">
    <source>
        <dbReference type="SAM" id="SignalP"/>
    </source>
</evidence>
<dbReference type="AlphaFoldDB" id="A0A1I6N041"/>
<sequence>MKKMRIHPTAFVATAMLMSACAAVPVAETEGPVPDVVLSMAGPGQDLSTVILREEDNCYWYEHTSPVETTILPLRDASGRPICASV</sequence>
<evidence type="ECO:0008006" key="4">
    <source>
        <dbReference type="Google" id="ProtNLM"/>
    </source>
</evidence>
<keyword evidence="1" id="KW-0732">Signal</keyword>
<dbReference type="EMBL" id="FOZM01000003">
    <property type="protein sequence ID" value="SFS21294.1"/>
    <property type="molecule type" value="Genomic_DNA"/>
</dbReference>
<dbReference type="Proteomes" id="UP000198926">
    <property type="component" value="Unassembled WGS sequence"/>
</dbReference>
<keyword evidence="3" id="KW-1185">Reference proteome</keyword>
<dbReference type="STRING" id="1123755.SAMN05444714_2792"/>
<evidence type="ECO:0000313" key="3">
    <source>
        <dbReference type="Proteomes" id="UP000198926"/>
    </source>
</evidence>
<reference evidence="2 3" key="1">
    <citation type="submission" date="2016-10" db="EMBL/GenBank/DDBJ databases">
        <authorList>
            <person name="de Groot N.N."/>
        </authorList>
    </citation>
    <scope>NUCLEOTIDE SEQUENCE [LARGE SCALE GENOMIC DNA]</scope>
    <source>
        <strain evidence="2 3">DSM 29433</strain>
    </source>
</reference>
<feature type="signal peptide" evidence="1">
    <location>
        <begin position="1"/>
        <end position="22"/>
    </location>
</feature>
<proteinExistence type="predicted"/>
<dbReference type="RefSeq" id="WP_242649916.1">
    <property type="nucleotide sequence ID" value="NZ_FOZM01000003.1"/>
</dbReference>
<protein>
    <recommendedName>
        <fullName evidence="4">Lipoprotein</fullName>
    </recommendedName>
</protein>
<feature type="chain" id="PRO_5011739941" description="Lipoprotein" evidence="1">
    <location>
        <begin position="23"/>
        <end position="86"/>
    </location>
</feature>
<organism evidence="2 3">
    <name type="scientific">Yoonia litorea</name>
    <dbReference type="NCBI Taxonomy" id="1123755"/>
    <lineage>
        <taxon>Bacteria</taxon>
        <taxon>Pseudomonadati</taxon>
        <taxon>Pseudomonadota</taxon>
        <taxon>Alphaproteobacteria</taxon>
        <taxon>Rhodobacterales</taxon>
        <taxon>Paracoccaceae</taxon>
        <taxon>Yoonia</taxon>
    </lineage>
</organism>
<accession>A0A1I6N041</accession>
<name>A0A1I6N041_9RHOB</name>
<gene>
    <name evidence="2" type="ORF">SAMN05444714_2792</name>
</gene>